<evidence type="ECO:0000313" key="1">
    <source>
        <dbReference type="EMBL" id="KAF9647258.1"/>
    </source>
</evidence>
<comment type="caution">
    <text evidence="1">The sequence shown here is derived from an EMBL/GenBank/DDBJ whole genome shotgun (WGS) entry which is preliminary data.</text>
</comment>
<dbReference type="EMBL" id="MU118038">
    <property type="protein sequence ID" value="KAF9647258.1"/>
    <property type="molecule type" value="Genomic_DNA"/>
</dbReference>
<reference evidence="1" key="2">
    <citation type="journal article" date="2020" name="Nat. Commun.">
        <title>Large-scale genome sequencing of mycorrhizal fungi provides insights into the early evolution of symbiotic traits.</title>
        <authorList>
            <person name="Miyauchi S."/>
            <person name="Kiss E."/>
            <person name="Kuo A."/>
            <person name="Drula E."/>
            <person name="Kohler A."/>
            <person name="Sanchez-Garcia M."/>
            <person name="Morin E."/>
            <person name="Andreopoulos B."/>
            <person name="Barry K.W."/>
            <person name="Bonito G."/>
            <person name="Buee M."/>
            <person name="Carver A."/>
            <person name="Chen C."/>
            <person name="Cichocki N."/>
            <person name="Clum A."/>
            <person name="Culley D."/>
            <person name="Crous P.W."/>
            <person name="Fauchery L."/>
            <person name="Girlanda M."/>
            <person name="Hayes R.D."/>
            <person name="Keri Z."/>
            <person name="LaButti K."/>
            <person name="Lipzen A."/>
            <person name="Lombard V."/>
            <person name="Magnuson J."/>
            <person name="Maillard F."/>
            <person name="Murat C."/>
            <person name="Nolan M."/>
            <person name="Ohm R.A."/>
            <person name="Pangilinan J."/>
            <person name="Pereira M.F."/>
            <person name="Perotto S."/>
            <person name="Peter M."/>
            <person name="Pfister S."/>
            <person name="Riley R."/>
            <person name="Sitrit Y."/>
            <person name="Stielow J.B."/>
            <person name="Szollosi G."/>
            <person name="Zifcakova L."/>
            <person name="Stursova M."/>
            <person name="Spatafora J.W."/>
            <person name="Tedersoo L."/>
            <person name="Vaario L.M."/>
            <person name="Yamada A."/>
            <person name="Yan M."/>
            <person name="Wang P."/>
            <person name="Xu J."/>
            <person name="Bruns T."/>
            <person name="Baldrian P."/>
            <person name="Vilgalys R."/>
            <person name="Dunand C."/>
            <person name="Henrissat B."/>
            <person name="Grigoriev I.V."/>
            <person name="Hibbett D."/>
            <person name="Nagy L.G."/>
            <person name="Martin F.M."/>
        </authorList>
    </citation>
    <scope>NUCLEOTIDE SEQUENCE</scope>
    <source>
        <strain evidence="1">P2</strain>
    </source>
</reference>
<organism evidence="1 2">
    <name type="scientific">Thelephora ganbajun</name>
    <name type="common">Ganba fungus</name>
    <dbReference type="NCBI Taxonomy" id="370292"/>
    <lineage>
        <taxon>Eukaryota</taxon>
        <taxon>Fungi</taxon>
        <taxon>Dikarya</taxon>
        <taxon>Basidiomycota</taxon>
        <taxon>Agaricomycotina</taxon>
        <taxon>Agaricomycetes</taxon>
        <taxon>Thelephorales</taxon>
        <taxon>Thelephoraceae</taxon>
        <taxon>Thelephora</taxon>
    </lineage>
</organism>
<keyword evidence="2" id="KW-1185">Reference proteome</keyword>
<evidence type="ECO:0000313" key="2">
    <source>
        <dbReference type="Proteomes" id="UP000886501"/>
    </source>
</evidence>
<reference evidence="1" key="1">
    <citation type="submission" date="2019-10" db="EMBL/GenBank/DDBJ databases">
        <authorList>
            <consortium name="DOE Joint Genome Institute"/>
            <person name="Kuo A."/>
            <person name="Miyauchi S."/>
            <person name="Kiss E."/>
            <person name="Drula E."/>
            <person name="Kohler A."/>
            <person name="Sanchez-Garcia M."/>
            <person name="Andreopoulos B."/>
            <person name="Barry K.W."/>
            <person name="Bonito G."/>
            <person name="Buee M."/>
            <person name="Carver A."/>
            <person name="Chen C."/>
            <person name="Cichocki N."/>
            <person name="Clum A."/>
            <person name="Culley D."/>
            <person name="Crous P.W."/>
            <person name="Fauchery L."/>
            <person name="Girlanda M."/>
            <person name="Hayes R."/>
            <person name="Keri Z."/>
            <person name="Labutti K."/>
            <person name="Lipzen A."/>
            <person name="Lombard V."/>
            <person name="Magnuson J."/>
            <person name="Maillard F."/>
            <person name="Morin E."/>
            <person name="Murat C."/>
            <person name="Nolan M."/>
            <person name="Ohm R."/>
            <person name="Pangilinan J."/>
            <person name="Pereira M."/>
            <person name="Perotto S."/>
            <person name="Peter M."/>
            <person name="Riley R."/>
            <person name="Sitrit Y."/>
            <person name="Stielow B."/>
            <person name="Szollosi G."/>
            <person name="Zifcakova L."/>
            <person name="Stursova M."/>
            <person name="Spatafora J.W."/>
            <person name="Tedersoo L."/>
            <person name="Vaario L.-M."/>
            <person name="Yamada A."/>
            <person name="Yan M."/>
            <person name="Wang P."/>
            <person name="Xu J."/>
            <person name="Bruns T."/>
            <person name="Baldrian P."/>
            <person name="Vilgalys R."/>
            <person name="Henrissat B."/>
            <person name="Grigoriev I.V."/>
            <person name="Hibbett D."/>
            <person name="Nagy L.G."/>
            <person name="Martin F.M."/>
        </authorList>
    </citation>
    <scope>NUCLEOTIDE SEQUENCE</scope>
    <source>
        <strain evidence="1">P2</strain>
    </source>
</reference>
<proteinExistence type="predicted"/>
<dbReference type="Proteomes" id="UP000886501">
    <property type="component" value="Unassembled WGS sequence"/>
</dbReference>
<sequence>MSQARRDAPYLIHDIFSTIKSPVFSEIILIFQRPDLYRPYYIPFDMFRQMHSERKFRLVFCMEVSKRYRHLGLQVMKRRMEYEVEERRLDFLESPPTLTVSEVNSWTG</sequence>
<name>A0ACB6ZD92_THEGA</name>
<accession>A0ACB6ZD92</accession>
<protein>
    <submittedName>
        <fullName evidence="1">Uncharacterized protein</fullName>
    </submittedName>
</protein>
<gene>
    <name evidence="1" type="ORF">BDM02DRAFT_3117397</name>
</gene>